<dbReference type="RefSeq" id="WP_072744588.1">
    <property type="nucleotide sequence ID" value="NZ_FQXR01000008.1"/>
</dbReference>
<dbReference type="NCBIfam" id="NF005995">
    <property type="entry name" value="PRK08119.1"/>
    <property type="match status" value="1"/>
</dbReference>
<dbReference type="GO" id="GO:0016787">
    <property type="term" value="F:hydrolase activity"/>
    <property type="evidence" value="ECO:0007669"/>
    <property type="project" value="InterPro"/>
</dbReference>
<keyword evidence="4" id="KW-1185">Reference proteome</keyword>
<dbReference type="GO" id="GO:0006935">
    <property type="term" value="P:chemotaxis"/>
    <property type="evidence" value="ECO:0007669"/>
    <property type="project" value="UniProtKB-KW"/>
</dbReference>
<dbReference type="SUPFAM" id="SSF103039">
    <property type="entry name" value="CheC-like"/>
    <property type="match status" value="1"/>
</dbReference>
<name>A0A1M5Y003_9FIRM</name>
<dbReference type="InterPro" id="IPR051469">
    <property type="entry name" value="FliN/MopA/SpaO"/>
</dbReference>
<dbReference type="InterPro" id="IPR007597">
    <property type="entry name" value="CheC"/>
</dbReference>
<organism evidence="3 4">
    <name type="scientific">Sporanaerobacter acetigenes DSM 13106</name>
    <dbReference type="NCBI Taxonomy" id="1123281"/>
    <lineage>
        <taxon>Bacteria</taxon>
        <taxon>Bacillati</taxon>
        <taxon>Bacillota</taxon>
        <taxon>Tissierellia</taxon>
        <taxon>Tissierellales</taxon>
        <taxon>Sporanaerobacteraceae</taxon>
        <taxon>Sporanaerobacter</taxon>
    </lineage>
</organism>
<evidence type="ECO:0000256" key="1">
    <source>
        <dbReference type="ARBA" id="ARBA00022500"/>
    </source>
</evidence>
<dbReference type="STRING" id="1123281.SAMN02745180_01935"/>
<dbReference type="Gene3D" id="3.40.1550.10">
    <property type="entry name" value="CheC-like"/>
    <property type="match status" value="1"/>
</dbReference>
<feature type="non-terminal residue" evidence="3">
    <location>
        <position position="192"/>
    </location>
</feature>
<dbReference type="EMBL" id="FQXR01000008">
    <property type="protein sequence ID" value="SHI05395.1"/>
    <property type="molecule type" value="Genomic_DNA"/>
</dbReference>
<dbReference type="Pfam" id="PF04509">
    <property type="entry name" value="CheC"/>
    <property type="match status" value="2"/>
</dbReference>
<dbReference type="InterPro" id="IPR028976">
    <property type="entry name" value="CheC-like_sf"/>
</dbReference>
<feature type="domain" description="CheC-like protein" evidence="2">
    <location>
        <begin position="36"/>
        <end position="71"/>
    </location>
</feature>
<evidence type="ECO:0000313" key="3">
    <source>
        <dbReference type="EMBL" id="SHI05395.1"/>
    </source>
</evidence>
<dbReference type="PANTHER" id="PTHR43484:SF1">
    <property type="entry name" value="FLAGELLAR MOTOR SWITCH PROTEIN FLIN"/>
    <property type="match status" value="1"/>
</dbReference>
<protein>
    <submittedName>
        <fullName evidence="3">Chemotaxis protein CheY-P-specific phosphatase CheC</fullName>
    </submittedName>
</protein>
<reference evidence="3 4" key="1">
    <citation type="submission" date="2016-11" db="EMBL/GenBank/DDBJ databases">
        <authorList>
            <person name="Jaros S."/>
            <person name="Januszkiewicz K."/>
            <person name="Wedrychowicz H."/>
        </authorList>
    </citation>
    <scope>NUCLEOTIDE SEQUENCE [LARGE SCALE GENOMIC DNA]</scope>
    <source>
        <strain evidence="3 4">DSM 13106</strain>
    </source>
</reference>
<evidence type="ECO:0000313" key="4">
    <source>
        <dbReference type="Proteomes" id="UP000184389"/>
    </source>
</evidence>
<feature type="domain" description="CheC-like protein" evidence="2">
    <location>
        <begin position="134"/>
        <end position="167"/>
    </location>
</feature>
<dbReference type="PANTHER" id="PTHR43484">
    <property type="match status" value="1"/>
</dbReference>
<dbReference type="CDD" id="cd17907">
    <property type="entry name" value="FliY_FliN-Y"/>
    <property type="match status" value="1"/>
</dbReference>
<keyword evidence="1" id="KW-0145">Chemotaxis</keyword>
<gene>
    <name evidence="3" type="ORF">SAMN02745180_01935</name>
</gene>
<dbReference type="AlphaFoldDB" id="A0A1M5Y003"/>
<accession>A0A1M5Y003</accession>
<dbReference type="Proteomes" id="UP000184389">
    <property type="component" value="Unassembled WGS sequence"/>
</dbReference>
<dbReference type="OrthoDB" id="9773459at2"/>
<proteinExistence type="predicted"/>
<evidence type="ECO:0000259" key="2">
    <source>
        <dbReference type="Pfam" id="PF04509"/>
    </source>
</evidence>
<sequence length="192" mass="21209">MTNDMLSQDEIDALLRGNAENTEENHEYESEIGDLEKDALGEIGNISMGTAATTLSTLLNQKVIITTPNVEETTIDKLADEYPVPFVAIDVSYKAGLEGANILILKVDDVKIITDILMGKEEIDLDRELTELDLSAVSEVMNQMMGSACTSLSEIFTTKIDIQPPKSYEITFSEGRDKLEIFKNKNTLVKIS</sequence>